<reference evidence="1 2" key="1">
    <citation type="submission" date="2020-02" db="EMBL/GenBank/DDBJ databases">
        <authorList>
            <person name="Ferguson B K."/>
        </authorList>
    </citation>
    <scope>NUCLEOTIDE SEQUENCE [LARGE SCALE GENOMIC DNA]</scope>
</reference>
<name>A0A6H5GFE3_9HEMI</name>
<evidence type="ECO:0000313" key="1">
    <source>
        <dbReference type="EMBL" id="CAB0001823.1"/>
    </source>
</evidence>
<dbReference type="EMBL" id="CADCXU010011620">
    <property type="protein sequence ID" value="CAB0001823.1"/>
    <property type="molecule type" value="Genomic_DNA"/>
</dbReference>
<organism evidence="1 2">
    <name type="scientific">Nesidiocoris tenuis</name>
    <dbReference type="NCBI Taxonomy" id="355587"/>
    <lineage>
        <taxon>Eukaryota</taxon>
        <taxon>Metazoa</taxon>
        <taxon>Ecdysozoa</taxon>
        <taxon>Arthropoda</taxon>
        <taxon>Hexapoda</taxon>
        <taxon>Insecta</taxon>
        <taxon>Pterygota</taxon>
        <taxon>Neoptera</taxon>
        <taxon>Paraneoptera</taxon>
        <taxon>Hemiptera</taxon>
        <taxon>Heteroptera</taxon>
        <taxon>Panheteroptera</taxon>
        <taxon>Cimicomorpha</taxon>
        <taxon>Miridae</taxon>
        <taxon>Dicyphina</taxon>
        <taxon>Nesidiocoris</taxon>
    </lineage>
</organism>
<evidence type="ECO:0000313" key="2">
    <source>
        <dbReference type="Proteomes" id="UP000479000"/>
    </source>
</evidence>
<dbReference type="Proteomes" id="UP000479000">
    <property type="component" value="Unassembled WGS sequence"/>
</dbReference>
<keyword evidence="2" id="KW-1185">Reference proteome</keyword>
<sequence>MTINLREIGIIEQRGSYRVEPNQNGFVLHIQEIDCHKNSEIEEAHSVKRSITRNYAVSSVSISVPANASPYGPGAEHLNAPPVECDLMRSNLRSNRDRYQEVEVIRNANQFSLVEPRSTYALAFTCSD</sequence>
<protein>
    <submittedName>
        <fullName evidence="1">Uncharacterized protein</fullName>
    </submittedName>
</protein>
<gene>
    <name evidence="1" type="ORF">NTEN_LOCUS7610</name>
</gene>
<accession>A0A6H5GFE3</accession>
<proteinExistence type="predicted"/>
<dbReference type="AlphaFoldDB" id="A0A6H5GFE3"/>